<accession>A0A166ABK2</accession>
<feature type="compositionally biased region" description="Basic and acidic residues" evidence="1">
    <location>
        <begin position="1265"/>
        <end position="1275"/>
    </location>
</feature>
<evidence type="ECO:0000256" key="1">
    <source>
        <dbReference type="SAM" id="MobiDB-lite"/>
    </source>
</evidence>
<dbReference type="EMBL" id="KV428149">
    <property type="protein sequence ID" value="KZT35176.1"/>
    <property type="molecule type" value="Genomic_DNA"/>
</dbReference>
<feature type="region of interest" description="Disordered" evidence="1">
    <location>
        <begin position="68"/>
        <end position="105"/>
    </location>
</feature>
<reference evidence="2 3" key="1">
    <citation type="journal article" date="2016" name="Mol. Biol. Evol.">
        <title>Comparative Genomics of Early-Diverging Mushroom-Forming Fungi Provides Insights into the Origins of Lignocellulose Decay Capabilities.</title>
        <authorList>
            <person name="Nagy L.G."/>
            <person name="Riley R."/>
            <person name="Tritt A."/>
            <person name="Adam C."/>
            <person name="Daum C."/>
            <person name="Floudas D."/>
            <person name="Sun H."/>
            <person name="Yadav J.S."/>
            <person name="Pangilinan J."/>
            <person name="Larsson K.H."/>
            <person name="Matsuura K."/>
            <person name="Barry K."/>
            <person name="Labutti K."/>
            <person name="Kuo R."/>
            <person name="Ohm R.A."/>
            <person name="Bhattacharya S.S."/>
            <person name="Shirouzu T."/>
            <person name="Yoshinaga Y."/>
            <person name="Martin F.M."/>
            <person name="Grigoriev I.V."/>
            <person name="Hibbett D.S."/>
        </authorList>
    </citation>
    <scope>NUCLEOTIDE SEQUENCE [LARGE SCALE GENOMIC DNA]</scope>
    <source>
        <strain evidence="2 3">HHB10207 ss-3</strain>
    </source>
</reference>
<dbReference type="Proteomes" id="UP000076798">
    <property type="component" value="Unassembled WGS sequence"/>
</dbReference>
<feature type="compositionally biased region" description="Acidic residues" evidence="1">
    <location>
        <begin position="2459"/>
        <end position="2495"/>
    </location>
</feature>
<gene>
    <name evidence="2" type="ORF">SISSUDRAFT_1064684</name>
</gene>
<feature type="region of interest" description="Disordered" evidence="1">
    <location>
        <begin position="1265"/>
        <end position="1292"/>
    </location>
</feature>
<dbReference type="PANTHER" id="PTHR33099">
    <property type="entry name" value="FE2OG DIOXYGENASE DOMAIN-CONTAINING PROTEIN"/>
    <property type="match status" value="1"/>
</dbReference>
<evidence type="ECO:0000313" key="2">
    <source>
        <dbReference type="EMBL" id="KZT35176.1"/>
    </source>
</evidence>
<protein>
    <recommendedName>
        <fullName evidence="4">Prolyl 4-hydroxylase alpha subunit Fe(2+) 2OG dioxygenase domain-containing protein</fullName>
    </recommendedName>
</protein>
<name>A0A166ABK2_9AGAM</name>
<keyword evidence="3" id="KW-1185">Reference proteome</keyword>
<dbReference type="Gene3D" id="2.60.120.620">
    <property type="entry name" value="q2cbj1_9rhob like domain"/>
    <property type="match status" value="2"/>
</dbReference>
<dbReference type="OrthoDB" id="124582at2759"/>
<feature type="region of interest" description="Disordered" evidence="1">
    <location>
        <begin position="2456"/>
        <end position="2495"/>
    </location>
</feature>
<evidence type="ECO:0008006" key="4">
    <source>
        <dbReference type="Google" id="ProtNLM"/>
    </source>
</evidence>
<sequence length="3102" mass="345726">MSNDTPLVIRENIPAKTHSFVAAAHEPTPPVPTFPYPPHLIPYPGPSPGPYGYPPFFNLPFMLGGGAIDKKPNGEKAPEENSVEEPGDLDRQHVGDFTDDASNETTLNPCVDIKASSGLISALELRNSTNVSGTFAFSKTVEDAPVPGLRIKNLGSLPVPLTTKSAQELINVCELAPFGRGEKTVVDRTVRDTWELSADKVAFDNPRWDIWFQSTVVPEITQRLGIPCAATWELYKLLVYEKGSHFLAHQEFVLELFITSYHVSHLELSTEKSDGMFATVVIVLPTIFEGGQLHMSHSNQAKIFDVSENSAFGTSFMAWYTDVRHEVKPITSGYRLALSYNLVAPIGVARPALSDCSRSVEAVRKVLLTWKDNFSPSTPNKLAYLLDHKYSSVGLKNRILKGSDVQKVDILHTLAKEHGFEVYLAKVELKVVGEAACQRKYHDMGEIISVDLKFEEIVNLDGERVELKSSAMKFDHPCDFIPHALDQGPPDEEENEGYMGNAAGHVEYWYKQTAILIWPRNRREAVFGVDWLKDAAGQLKGLASTSPSEAEKKLIEDMLFRLERGAISDEASRAICTAAVRWRDRDLWLHAAHIGEVEVRMSVLSHEDLIEAAHAFGFEKLQDILASILAKSTSNAYCLKLIAKISDSDLSCNEAGRGWCDSQREIALQNLHVPTIDDVNPLLEVIITYGIQIAQKTIIPQLLALQCAQDFWFSFLKAIYSHRQTIAPSAQATHDATKTTLRTLLEKTNPLQVKRPAHLFDKSCDYDAQVIIDLLAVSFELGSPELCDIVLQKLNDEVNGAKNASEGAPILNLYRPILKSIDNFSKIHSVNLNTPPMTVVLEMVTTRVIDHDMEREKPDWQAAIEAAKMCGNKGVCILESRLLPHLEHAKSSSGIYSQVAKTLKDTWPVDSTTEHPVLLTTLITKLVTLAISKAEILFRPSPTNLSHPDYVKTATRLLRLCLKTNNAHLALSLLSRLKSPETHFQTHFLKVAIPFITSLCHELTPRNIPVASEPYSTFCRETLIIFVDKILGHRPVYNALMPRDVFESVDCGCQTCKQMVNQLVLPDTTVTMRRNAYDRKHMEQRIISKLGLVFRTVQGSSPYGLMITKPTWLTAIGIWNERRQIGYNALVAINSTQSLDAILGEDFPKILGILEVELPRASSAESGMPMPEGVTSSSISSAFSSYPQATFPQILAQSQPHQGSYLKSVYIRIPSSVSLAFYLATPSFASGSGDSRVSGIPGIVYTSSPTYLVMKTEWLQSLHGEKGGLEGENTRAELGSTNRHSSEEVKDKSKGACEDIKAGLSAALEPITKSGFGGTFACSETFKVAPLPGLRISGIGRISLPMTENTARECIKLCDSLVPGATSVARRNIWELTPDKILLENSYWDVWMKTSVLPQVAQQLGIARIASWQLSKLILCGNGSRTSDGTIKPSNEAFATIVVILPSTFEGGQLHVSHSGLTKVFDVAKNSTFSTSVVASYSDTHHELQTISAGYRLALFYDLVAPANTPRPNLSAYSQAAKATRRVLMSWGQTFHDHTPTKLAYVLDHKFCKVSSTSNKVLTGTDTSKVDILRSVAEGCQFRMYLAKVKLKETGRSRRYDSYNMDEVEYDNLTITDVVDSRGKAVDFPINQLHYQHPEEFVPHSLSDGEPDEEDYEYRNYDDYSHYVEYEVGGRQIEFGYIKTVVLLWPINRDEFVLENYWLDVISPQLQNPPSTIPMHKQLNMVTRVLSCLERGSIHWDASHEVCMKALEWKDWTIFLRLIKIRGFACRVPEFLSNHELIELAIVFGFERFCGLLNDVLKNSRSNAYIFDLIQSIQDSGLSARREVELWCEEKRDGAIRNLKCPIVADLDVLMGIFRSQGISFAEATVIPQLLTSKADQDFWIAFLDKLYLFCKTIVPSSAHDNTKDVVKATLTSYLGLLDVGQRVWRSQMFTKSDQERYDPKPIIELIKLCVRLQAPEACELIFRKLTEWISKRQLARQNSTWFYSKPPSEPLLRPVLLEIFALSQLPHSINLRLPSFRDFLHAALGELIEEGMKDLYSHWKRVIEVAKWCGGEGAAILGTKLVQHFDQSTTDGDFSNTNPSAIAERILQDWTFDPNTEEGVAVRKLIQDLVIYASSKKPLVHLHDAERILHLCFRIDSTECFSSLFSHLTIPKKNMHEHFTYVVMSIVAILQRELTTRNIPRRQDPYRPFCRDVIVLFATQILGPRPLEEDAAVLARQIVDIHCSCDLCIETKQKLALHHATVIVRAPDTDDLRHVQEQFEARLGLTCQIVYDHYPYGLQITKPASLTAFSVWTARKAALLSALNAMGPTESQLEVLGDDLAWISDMIHDATSNDTASPSTVLHSVGEQIAIPMLASGPGAGSKRKSPFDLIAEVTESRLDDPDSYSRITIVALMASTTHKDQSFPTPVDIQTSGYPAPLSQPEPTKPLLEQAGSFLRTLTQADYNALAHYTIGNDEEDEEVEEEYDHGDEEYGEDGGYEGPDNQDDDDAGDLFEDIGEALTSALATKPTSGIIGTFAFSKTVEDAPIPGLNIDGLGRVPIPLTERGAQELIGVCDLAPFGKGERTVVDKSVRDTWELAADKISFHNPRWHSWVESTVIPEISERLGVTSTVIHCEIRALQAPGIREGIPQLPSPSGTKGMFGTFVIVLPILFEGGQLHLSHSGQTKIFESSINSEFSTSILAWYTDVRHEVKPITSGYRLALSYNLITPTGIPRLRLSDSSAVVLAVRGVLDSWRQNVYRGPSRLAYVLSHKYSSFGIGSGVLKGSDVQIVDVLRSLADECGFRVYLAKAELYVKGTEDEPYQSSWRRVRDDACMGEITEEKMTIQDVIDLDGNPMNFVGLKFNHPKDFIPRALNKGPPDKQESTGYMGNYAGDVEHWYNQTVVLIWPEQRHEEVLGNNWLKDVACTLKRSASTSPTDGEKVLTSRMIIRLQAGVASDIACHELCTAALRWQDFDLWLRAVNLGKTAGRSLVLTHPELVHSAATFGFDKVKSFLSTTIKQIPSNAQRLSLITAFSDAELSKDPDVRTWCEEQRDIVFTTLKTVNVKDVELLTAACVSKVVLQKRIFNIAKYRISYHIILQSDMICDISILILEVIMI</sequence>
<organism evidence="2 3">
    <name type="scientific">Sistotremastrum suecicum HHB10207 ss-3</name>
    <dbReference type="NCBI Taxonomy" id="1314776"/>
    <lineage>
        <taxon>Eukaryota</taxon>
        <taxon>Fungi</taxon>
        <taxon>Dikarya</taxon>
        <taxon>Basidiomycota</taxon>
        <taxon>Agaricomycotina</taxon>
        <taxon>Agaricomycetes</taxon>
        <taxon>Sistotremastrales</taxon>
        <taxon>Sistotremastraceae</taxon>
        <taxon>Sistotremastrum</taxon>
    </lineage>
</organism>
<evidence type="ECO:0000313" key="3">
    <source>
        <dbReference type="Proteomes" id="UP000076798"/>
    </source>
</evidence>
<proteinExistence type="predicted"/>
<feature type="compositionally biased region" description="Basic and acidic residues" evidence="1">
    <location>
        <begin position="68"/>
        <end position="79"/>
    </location>
</feature>
<dbReference type="PANTHER" id="PTHR33099:SF7">
    <property type="entry name" value="MYND-TYPE DOMAIN-CONTAINING PROTEIN"/>
    <property type="match status" value="1"/>
</dbReference>